<comment type="pathway">
    <text evidence="1 10">Sulfur metabolism; glutathione biosynthesis; glutathione from L-cysteine and L-glutamate: step 1/2.</text>
</comment>
<dbReference type="GO" id="GO:0017109">
    <property type="term" value="C:glutamate-cysteine ligase complex"/>
    <property type="evidence" value="ECO:0007669"/>
    <property type="project" value="TreeGrafter"/>
</dbReference>
<dbReference type="PANTHER" id="PTHR11164:SF0">
    <property type="entry name" value="GLUTAMATE--CYSTEINE LIGASE CATALYTIC SUBUNIT"/>
    <property type="match status" value="1"/>
</dbReference>
<evidence type="ECO:0000256" key="6">
    <source>
        <dbReference type="ARBA" id="ARBA00022741"/>
    </source>
</evidence>
<evidence type="ECO:0000313" key="13">
    <source>
        <dbReference type="Proteomes" id="UP000267029"/>
    </source>
</evidence>
<dbReference type="GO" id="GO:0005524">
    <property type="term" value="F:ATP binding"/>
    <property type="evidence" value="ECO:0007669"/>
    <property type="project" value="UniProtKB-UniRule"/>
</dbReference>
<feature type="region of interest" description="Disordered" evidence="11">
    <location>
        <begin position="564"/>
        <end position="612"/>
    </location>
</feature>
<dbReference type="InterPro" id="IPR014746">
    <property type="entry name" value="Gln_synth/guanido_kin_cat_dom"/>
</dbReference>
<dbReference type="Proteomes" id="UP000267029">
    <property type="component" value="Unassembled WGS sequence"/>
</dbReference>
<reference evidence="12 13" key="1">
    <citation type="submission" date="2018-10" db="EMBL/GenBank/DDBJ databases">
        <authorList>
            <consortium name="Pathogen Informatics"/>
        </authorList>
    </citation>
    <scope>NUCLEOTIDE SEQUENCE [LARGE SCALE GENOMIC DNA]</scope>
</reference>
<gene>
    <name evidence="12" type="ORF">MCOS_LOCUS2715</name>
</gene>
<dbReference type="InterPro" id="IPR004308">
    <property type="entry name" value="GCS"/>
</dbReference>
<evidence type="ECO:0000256" key="10">
    <source>
        <dbReference type="RuleBase" id="RU367135"/>
    </source>
</evidence>
<organism evidence="12 13">
    <name type="scientific">Mesocestoides corti</name>
    <name type="common">Flatworm</name>
    <dbReference type="NCBI Taxonomy" id="53468"/>
    <lineage>
        <taxon>Eukaryota</taxon>
        <taxon>Metazoa</taxon>
        <taxon>Spiralia</taxon>
        <taxon>Lophotrochozoa</taxon>
        <taxon>Platyhelminthes</taxon>
        <taxon>Cestoda</taxon>
        <taxon>Eucestoda</taxon>
        <taxon>Cyclophyllidea</taxon>
        <taxon>Mesocestoididae</taxon>
        <taxon>Mesocestoides</taxon>
    </lineage>
</organism>
<evidence type="ECO:0000256" key="7">
    <source>
        <dbReference type="ARBA" id="ARBA00022840"/>
    </source>
</evidence>
<dbReference type="Pfam" id="PF03074">
    <property type="entry name" value="GCS"/>
    <property type="match status" value="1"/>
</dbReference>
<evidence type="ECO:0000256" key="4">
    <source>
        <dbReference type="ARBA" id="ARBA00022598"/>
    </source>
</evidence>
<dbReference type="GO" id="GO:0004357">
    <property type="term" value="F:glutamate-cysteine ligase activity"/>
    <property type="evidence" value="ECO:0007669"/>
    <property type="project" value="UniProtKB-UniRule"/>
</dbReference>
<dbReference type="EC" id="6.3.2.2" evidence="3 10"/>
<dbReference type="FunFam" id="3.30.590.50:FF:000001">
    <property type="entry name" value="Glutamate-cysteine ligase Gcs1"/>
    <property type="match status" value="1"/>
</dbReference>
<evidence type="ECO:0000256" key="2">
    <source>
        <dbReference type="ARBA" id="ARBA00008100"/>
    </source>
</evidence>
<accession>A0A3P6GP84</accession>
<keyword evidence="13" id="KW-1185">Reference proteome</keyword>
<keyword evidence="4 10" id="KW-0436">Ligase</keyword>
<proteinExistence type="inferred from homology"/>
<dbReference type="PANTHER" id="PTHR11164">
    <property type="entry name" value="GLUTAMATE CYSTEINE LIGASE"/>
    <property type="match status" value="1"/>
</dbReference>
<dbReference type="OrthoDB" id="7939818at2759"/>
<keyword evidence="7 10" id="KW-0067">ATP-binding</keyword>
<evidence type="ECO:0000256" key="3">
    <source>
        <dbReference type="ARBA" id="ARBA00012220"/>
    </source>
</evidence>
<protein>
    <recommendedName>
        <fullName evidence="3 10">Glutamate--cysteine ligase</fullName>
        <ecNumber evidence="3 10">6.3.2.2</ecNumber>
    </recommendedName>
    <alternativeName>
        <fullName evidence="9 10">Gamma-ECS</fullName>
    </alternativeName>
    <alternativeName>
        <fullName evidence="8 10">Gamma-glutamylcysteine synthetase</fullName>
    </alternativeName>
</protein>
<evidence type="ECO:0000256" key="8">
    <source>
        <dbReference type="ARBA" id="ARBA00030585"/>
    </source>
</evidence>
<evidence type="ECO:0000256" key="1">
    <source>
        <dbReference type="ARBA" id="ARBA00005006"/>
    </source>
</evidence>
<keyword evidence="6 10" id="KW-0547">Nucleotide-binding</keyword>
<dbReference type="Gene3D" id="3.30.590.50">
    <property type="match status" value="2"/>
</dbReference>
<feature type="compositionally biased region" description="Polar residues" evidence="11">
    <location>
        <begin position="566"/>
        <end position="577"/>
    </location>
</feature>
<dbReference type="SUPFAM" id="SSF55931">
    <property type="entry name" value="Glutamine synthetase/guanido kinase"/>
    <property type="match status" value="1"/>
</dbReference>
<evidence type="ECO:0000313" key="12">
    <source>
        <dbReference type="EMBL" id="VDD76712.1"/>
    </source>
</evidence>
<sequence>MIALIRHYLSMIEIEPNTAFSIHQYLSLISRRASGSGMGLLTSGVPLSWADTKKYSTFVRRQGVRQFIRQYHKLSKATGAALYFGDEIEYTLIHVDPKTREARLLLIASELIPYLQWEENKLPTGSPIDVLWRPEYASYMIEGTPGKPFGHIAEYLNTVEFNMQKRREHVQKRLPENCYIICLSAFPRLGCPNFTYPPASPTPTEGAAHSLFYPEEAINASHPRYKTLTRNIRQRRGSKVVINAPIFRDNNTPKPFIEDLTRYRDANDDATPPTLPDHVYMDAMGFGMGCCCLQVTFQGCCISEARMLYDQLTTICPMAMALSAATPAIRGYLLDTDCRWDIVSASVDDRTEEERGLKTLTNDHFRIPKSRYDSVSAFISPEGGAYNDTDIPYDAEFYAELQAAGIDDLLARHIAHLFIRDPLALYAEKLEPLDEDDTDHFENIQSTNWQSMRFKPPPPNSDIGWRVEFRPMEVQLTDFENAAFATFVVLLTRTILSLKLNFLIPISKVEENMRNAVKRDAVNREKFHFRRGDLIFVGKSKEAAAAACRRIRLSQNFGGDHLAGDSPNSHCHPTSPESLFDGEKTNHPPSSTNLPNPVDGDDSLSSTPATCVKPEESYTTMTINEIINGSVSLQRTQ</sequence>
<evidence type="ECO:0000256" key="5">
    <source>
        <dbReference type="ARBA" id="ARBA00022684"/>
    </source>
</evidence>
<keyword evidence="5 10" id="KW-0317">Glutathione biosynthesis</keyword>
<dbReference type="EMBL" id="UXSR01000483">
    <property type="protein sequence ID" value="VDD76712.1"/>
    <property type="molecule type" value="Genomic_DNA"/>
</dbReference>
<dbReference type="FunFam" id="3.30.590.50:FF:000002">
    <property type="entry name" value="Glutamate--cysteine ligase catalytic subunit"/>
    <property type="match status" value="1"/>
</dbReference>
<dbReference type="STRING" id="53468.A0A3P6GP84"/>
<name>A0A3P6GP84_MESCO</name>
<comment type="catalytic activity">
    <reaction evidence="10">
        <text>L-cysteine + L-glutamate + ATP = gamma-L-glutamyl-L-cysteine + ADP + phosphate + H(+)</text>
        <dbReference type="Rhea" id="RHEA:13285"/>
        <dbReference type="ChEBI" id="CHEBI:15378"/>
        <dbReference type="ChEBI" id="CHEBI:29985"/>
        <dbReference type="ChEBI" id="CHEBI:30616"/>
        <dbReference type="ChEBI" id="CHEBI:35235"/>
        <dbReference type="ChEBI" id="CHEBI:43474"/>
        <dbReference type="ChEBI" id="CHEBI:58173"/>
        <dbReference type="ChEBI" id="CHEBI:456216"/>
        <dbReference type="EC" id="6.3.2.2"/>
    </reaction>
</comment>
<dbReference type="GO" id="GO:0006750">
    <property type="term" value="P:glutathione biosynthetic process"/>
    <property type="evidence" value="ECO:0007669"/>
    <property type="project" value="UniProtKB-UniRule"/>
</dbReference>
<evidence type="ECO:0000256" key="11">
    <source>
        <dbReference type="SAM" id="MobiDB-lite"/>
    </source>
</evidence>
<comment type="similarity">
    <text evidence="2 10">Belongs to the glutamate--cysteine ligase type 3 family.</text>
</comment>
<dbReference type="AlphaFoldDB" id="A0A3P6GP84"/>
<evidence type="ECO:0000256" key="9">
    <source>
        <dbReference type="ARBA" id="ARBA00032122"/>
    </source>
</evidence>
<dbReference type="UniPathway" id="UPA00142">
    <property type="reaction ID" value="UER00209"/>
</dbReference>